<evidence type="ECO:0000313" key="7">
    <source>
        <dbReference type="Proteomes" id="UP000644660"/>
    </source>
</evidence>
<evidence type="ECO:0000259" key="5">
    <source>
        <dbReference type="SMART" id="SM00863"/>
    </source>
</evidence>
<sequence length="459" mass="51269">MSGKSTVVGALACQRDSFKFNDFKTAVVSCYEQSKKPASKKKGKAAEEVELPVYLIELKDSILFPEGGGQPSDTGILSYEVNDETIEVPVFYVSRDGLYAKHHVNQPIEVGTQVTIEVNKDRRLDLMQQHTGQHLLSAILEQKYRLETVSWSMSVPTDIDSDGDLNDYLNFVELTRKLTEKEIDYLNDEINQYIILIPQPIKVEETKLKELDSSSKIPDDYDFANGGIVRTIHIGSLDSNQCCGTHLSNTSQLGSIMVIKSQTTVRSINSRLYFTCGSRVYKYGSEANNLLTVTKQILSSSDTQIPEKTQQLSSQLSNKSKSERYWMMETAVNDSNEIMAKFQNGSLSSSGINNISLFREDYCTQEYLSRIHKELTNRLLKDKTSYVIVIGGFDKKTQVASLMVLSDSGDTIQETVNIFNEALPNIKGGGGSKGGKWQGKATNISVNNWKSLTESFIQE</sequence>
<comment type="similarity">
    <text evidence="2">Belongs to the class-II aminoacyl-tRNA synthetase family. Alax-L subfamily.</text>
</comment>
<dbReference type="InterPro" id="IPR018163">
    <property type="entry name" value="Thr/Ala-tRNA-synth_IIc_edit"/>
</dbReference>
<dbReference type="Gene3D" id="3.30.980.10">
    <property type="entry name" value="Threonyl-trna Synthetase, Chain A, domain 2"/>
    <property type="match status" value="1"/>
</dbReference>
<dbReference type="RefSeq" id="XP_041407435.1">
    <property type="nucleotide sequence ID" value="XM_041551501.1"/>
</dbReference>
<dbReference type="Gene3D" id="2.40.30.130">
    <property type="match status" value="1"/>
</dbReference>
<evidence type="ECO:0000256" key="4">
    <source>
        <dbReference type="ARBA" id="ARBA00022833"/>
    </source>
</evidence>
<keyword evidence="3" id="KW-0479">Metal-binding</keyword>
<dbReference type="InterPro" id="IPR051335">
    <property type="entry name" value="Alanyl-tRNA_Editing_Enzymes"/>
</dbReference>
<dbReference type="Pfam" id="PF07973">
    <property type="entry name" value="tRNA_SAD"/>
    <property type="match status" value="1"/>
</dbReference>
<evidence type="ECO:0000256" key="1">
    <source>
        <dbReference type="ARBA" id="ARBA00001947"/>
    </source>
</evidence>
<evidence type="ECO:0000256" key="2">
    <source>
        <dbReference type="ARBA" id="ARBA00008429"/>
    </source>
</evidence>
<dbReference type="FunFam" id="2.40.30.130:FF:000016">
    <property type="entry name" value="YNL040W-like protein"/>
    <property type="match status" value="1"/>
</dbReference>
<dbReference type="GO" id="GO:0043039">
    <property type="term" value="P:tRNA aminoacylation"/>
    <property type="evidence" value="ECO:0007669"/>
    <property type="project" value="InterPro"/>
</dbReference>
<dbReference type="SMART" id="SM00863">
    <property type="entry name" value="tRNA_SAD"/>
    <property type="match status" value="1"/>
</dbReference>
<organism evidence="6 7">
    <name type="scientific">Maudiozyma barnettii</name>
    <dbReference type="NCBI Taxonomy" id="61262"/>
    <lineage>
        <taxon>Eukaryota</taxon>
        <taxon>Fungi</taxon>
        <taxon>Dikarya</taxon>
        <taxon>Ascomycota</taxon>
        <taxon>Saccharomycotina</taxon>
        <taxon>Saccharomycetes</taxon>
        <taxon>Saccharomycetales</taxon>
        <taxon>Saccharomycetaceae</taxon>
        <taxon>Maudiozyma</taxon>
    </lineage>
</organism>
<comment type="cofactor">
    <cofactor evidence="1">
        <name>Zn(2+)</name>
        <dbReference type="ChEBI" id="CHEBI:29105"/>
    </cofactor>
</comment>
<dbReference type="SUPFAM" id="SSF55186">
    <property type="entry name" value="ThrRS/AlaRS common domain"/>
    <property type="match status" value="1"/>
</dbReference>
<reference evidence="6 7" key="1">
    <citation type="submission" date="2020-05" db="EMBL/GenBank/DDBJ databases">
        <authorList>
            <person name="Casaregola S."/>
            <person name="Devillers H."/>
            <person name="Grondin C."/>
        </authorList>
    </citation>
    <scope>NUCLEOTIDE SEQUENCE [LARGE SCALE GENOMIC DNA]</scope>
    <source>
        <strain evidence="6 7">CLIB 1767</strain>
    </source>
</reference>
<protein>
    <recommendedName>
        <fullName evidence="5">Threonyl/alanyl tRNA synthetase SAD domain-containing protein</fullName>
    </recommendedName>
</protein>
<dbReference type="SUPFAM" id="SSF50447">
    <property type="entry name" value="Translation proteins"/>
    <property type="match status" value="1"/>
</dbReference>
<name>A0A8H2VHL7_9SACH</name>
<dbReference type="EMBL" id="CAEFZW010000006">
    <property type="protein sequence ID" value="CAB4255591.1"/>
    <property type="molecule type" value="Genomic_DNA"/>
</dbReference>
<dbReference type="Proteomes" id="UP000644660">
    <property type="component" value="Unassembled WGS sequence"/>
</dbReference>
<accession>A0A8H2VHL7</accession>
<dbReference type="GO" id="GO:0005524">
    <property type="term" value="F:ATP binding"/>
    <property type="evidence" value="ECO:0007669"/>
    <property type="project" value="InterPro"/>
</dbReference>
<proteinExistence type="inferred from homology"/>
<comment type="caution">
    <text evidence="6">The sequence shown here is derived from an EMBL/GenBank/DDBJ whole genome shotgun (WGS) entry which is preliminary data.</text>
</comment>
<dbReference type="GO" id="GO:0002196">
    <property type="term" value="F:Ser-tRNA(Ala) deacylase activity"/>
    <property type="evidence" value="ECO:0007669"/>
    <property type="project" value="TreeGrafter"/>
</dbReference>
<keyword evidence="7" id="KW-1185">Reference proteome</keyword>
<feature type="domain" description="Threonyl/alanyl tRNA synthetase SAD" evidence="5">
    <location>
        <begin position="229"/>
        <end position="273"/>
    </location>
</feature>
<dbReference type="PANTHER" id="PTHR43462">
    <property type="entry name" value="ALANYL-TRNA EDITING PROTEIN"/>
    <property type="match status" value="1"/>
</dbReference>
<evidence type="ECO:0000313" key="6">
    <source>
        <dbReference type="EMBL" id="CAB4255591.1"/>
    </source>
</evidence>
<dbReference type="OrthoDB" id="288942at2759"/>
<evidence type="ECO:0000256" key="3">
    <source>
        <dbReference type="ARBA" id="ARBA00022723"/>
    </source>
</evidence>
<dbReference type="InterPro" id="IPR012947">
    <property type="entry name" value="tRNA_SAD"/>
</dbReference>
<gene>
    <name evidence="6" type="ORF">KABA2_06S09042</name>
</gene>
<dbReference type="PANTHER" id="PTHR43462:SF1">
    <property type="entry name" value="ALANYL-TRNA EDITING PROTEIN AARSD1"/>
    <property type="match status" value="1"/>
</dbReference>
<dbReference type="GO" id="GO:0046872">
    <property type="term" value="F:metal ion binding"/>
    <property type="evidence" value="ECO:0007669"/>
    <property type="project" value="UniProtKB-KW"/>
</dbReference>
<keyword evidence="4" id="KW-0862">Zinc</keyword>
<dbReference type="GeneID" id="64858646"/>
<dbReference type="AlphaFoldDB" id="A0A8H2VHL7"/>
<dbReference type="InterPro" id="IPR009000">
    <property type="entry name" value="Transl_B-barrel_sf"/>
</dbReference>
<dbReference type="GO" id="GO:0004812">
    <property type="term" value="F:aminoacyl-tRNA ligase activity"/>
    <property type="evidence" value="ECO:0007669"/>
    <property type="project" value="InterPro"/>
</dbReference>